<name>X1TIP1_9ZZZZ</name>
<sequence>GKKTVKIRNALAVILRASFNKKQDDRDLIVRQVGKIDKLFPKIRVE</sequence>
<comment type="caution">
    <text evidence="1">The sequence shown here is derived from an EMBL/GenBank/DDBJ whole genome shotgun (WGS) entry which is preliminary data.</text>
</comment>
<accession>X1TIP1</accession>
<protein>
    <submittedName>
        <fullName evidence="1">Uncharacterized protein</fullName>
    </submittedName>
</protein>
<dbReference type="EMBL" id="BARW01030367">
    <property type="protein sequence ID" value="GAJ05129.1"/>
    <property type="molecule type" value="Genomic_DNA"/>
</dbReference>
<dbReference type="AlphaFoldDB" id="X1TIP1"/>
<gene>
    <name evidence="1" type="ORF">S12H4_48565</name>
</gene>
<organism evidence="1">
    <name type="scientific">marine sediment metagenome</name>
    <dbReference type="NCBI Taxonomy" id="412755"/>
    <lineage>
        <taxon>unclassified sequences</taxon>
        <taxon>metagenomes</taxon>
        <taxon>ecological metagenomes</taxon>
    </lineage>
</organism>
<proteinExistence type="predicted"/>
<feature type="non-terminal residue" evidence="1">
    <location>
        <position position="1"/>
    </location>
</feature>
<reference evidence="1" key="1">
    <citation type="journal article" date="2014" name="Front. Microbiol.">
        <title>High frequency of phylogenetically diverse reductive dehalogenase-homologous genes in deep subseafloor sedimentary metagenomes.</title>
        <authorList>
            <person name="Kawai M."/>
            <person name="Futagami T."/>
            <person name="Toyoda A."/>
            <person name="Takaki Y."/>
            <person name="Nishi S."/>
            <person name="Hori S."/>
            <person name="Arai W."/>
            <person name="Tsubouchi T."/>
            <person name="Morono Y."/>
            <person name="Uchiyama I."/>
            <person name="Ito T."/>
            <person name="Fujiyama A."/>
            <person name="Inagaki F."/>
            <person name="Takami H."/>
        </authorList>
    </citation>
    <scope>NUCLEOTIDE SEQUENCE</scope>
    <source>
        <strain evidence="1">Expedition CK06-06</strain>
    </source>
</reference>
<evidence type="ECO:0000313" key="1">
    <source>
        <dbReference type="EMBL" id="GAJ05129.1"/>
    </source>
</evidence>